<protein>
    <recommendedName>
        <fullName evidence="6">G domain-containing protein</fullName>
    </recommendedName>
</protein>
<evidence type="ECO:0000259" key="2">
    <source>
        <dbReference type="Pfam" id="PF00350"/>
    </source>
</evidence>
<dbReference type="Gene3D" id="3.40.50.300">
    <property type="entry name" value="P-loop containing nucleotide triphosphate hydrolases"/>
    <property type="match status" value="2"/>
</dbReference>
<keyword evidence="5" id="KW-1185">Reference proteome</keyword>
<evidence type="ECO:0000256" key="1">
    <source>
        <dbReference type="SAM" id="MobiDB-lite"/>
    </source>
</evidence>
<feature type="domain" description="Dynamin N-terminal" evidence="2">
    <location>
        <begin position="302"/>
        <end position="541"/>
    </location>
</feature>
<feature type="region of interest" description="Disordered" evidence="1">
    <location>
        <begin position="185"/>
        <end position="244"/>
    </location>
</feature>
<dbReference type="EMBL" id="MU839044">
    <property type="protein sequence ID" value="KAK1762038.1"/>
    <property type="molecule type" value="Genomic_DNA"/>
</dbReference>
<feature type="region of interest" description="Disordered" evidence="1">
    <location>
        <begin position="65"/>
        <end position="117"/>
    </location>
</feature>
<organism evidence="4 5">
    <name type="scientific">Phialemonium atrogriseum</name>
    <dbReference type="NCBI Taxonomy" id="1093897"/>
    <lineage>
        <taxon>Eukaryota</taxon>
        <taxon>Fungi</taxon>
        <taxon>Dikarya</taxon>
        <taxon>Ascomycota</taxon>
        <taxon>Pezizomycotina</taxon>
        <taxon>Sordariomycetes</taxon>
        <taxon>Sordariomycetidae</taxon>
        <taxon>Cephalothecales</taxon>
        <taxon>Cephalothecaceae</taxon>
        <taxon>Phialemonium</taxon>
    </lineage>
</organism>
<feature type="domain" description="DUF7605" evidence="3">
    <location>
        <begin position="798"/>
        <end position="980"/>
    </location>
</feature>
<evidence type="ECO:0000259" key="3">
    <source>
        <dbReference type="Pfam" id="PF24564"/>
    </source>
</evidence>
<proteinExistence type="predicted"/>
<dbReference type="SUPFAM" id="SSF52540">
    <property type="entry name" value="P-loop containing nucleoside triphosphate hydrolases"/>
    <property type="match status" value="1"/>
</dbReference>
<feature type="compositionally biased region" description="Polar residues" evidence="1">
    <location>
        <begin position="99"/>
        <end position="108"/>
    </location>
</feature>
<feature type="compositionally biased region" description="Basic and acidic residues" evidence="1">
    <location>
        <begin position="200"/>
        <end position="211"/>
    </location>
</feature>
<reference evidence="4" key="1">
    <citation type="submission" date="2023-06" db="EMBL/GenBank/DDBJ databases">
        <title>Genome-scale phylogeny and comparative genomics of the fungal order Sordariales.</title>
        <authorList>
            <consortium name="Lawrence Berkeley National Laboratory"/>
            <person name="Hensen N."/>
            <person name="Bonometti L."/>
            <person name="Westerberg I."/>
            <person name="Brannstrom I.O."/>
            <person name="Guillou S."/>
            <person name="Cros-Aarteil S."/>
            <person name="Calhoun S."/>
            <person name="Haridas S."/>
            <person name="Kuo A."/>
            <person name="Mondo S."/>
            <person name="Pangilinan J."/>
            <person name="Riley R."/>
            <person name="Labutti K."/>
            <person name="Andreopoulos B."/>
            <person name="Lipzen A."/>
            <person name="Chen C."/>
            <person name="Yanf M."/>
            <person name="Daum C."/>
            <person name="Ng V."/>
            <person name="Clum A."/>
            <person name="Steindorff A."/>
            <person name="Ohm R."/>
            <person name="Martin F."/>
            <person name="Silar P."/>
            <person name="Natvig D."/>
            <person name="Lalanne C."/>
            <person name="Gautier V."/>
            <person name="Ament-Velasquez S.L."/>
            <person name="Kruys A."/>
            <person name="Hutchinson M.I."/>
            <person name="Powell A.J."/>
            <person name="Barry K."/>
            <person name="Miller A.N."/>
            <person name="Grigoriev I.V."/>
            <person name="Debuchy R."/>
            <person name="Gladieux P."/>
            <person name="Thoren M.H."/>
            <person name="Johannesson H."/>
        </authorList>
    </citation>
    <scope>NUCLEOTIDE SEQUENCE</scope>
    <source>
        <strain evidence="4">8032-3</strain>
    </source>
</reference>
<evidence type="ECO:0000313" key="5">
    <source>
        <dbReference type="Proteomes" id="UP001244011"/>
    </source>
</evidence>
<dbReference type="Pfam" id="PF24564">
    <property type="entry name" value="DUF7605"/>
    <property type="match status" value="1"/>
</dbReference>
<gene>
    <name evidence="4" type="ORF">QBC33DRAFT_552966</name>
</gene>
<dbReference type="InterPro" id="IPR056024">
    <property type="entry name" value="DUF7605"/>
</dbReference>
<evidence type="ECO:0008006" key="6">
    <source>
        <dbReference type="Google" id="ProtNLM"/>
    </source>
</evidence>
<dbReference type="RefSeq" id="XP_060278251.1">
    <property type="nucleotide sequence ID" value="XM_060429353.1"/>
</dbReference>
<accession>A0AAJ0BPE8</accession>
<feature type="compositionally biased region" description="Polar residues" evidence="1">
    <location>
        <begin position="132"/>
        <end position="159"/>
    </location>
</feature>
<sequence length="1059" mass="119275">MILRKYLNAVCHIVPVQREDRHLLASIVFILQLFKSISARLLLLLSYLQTCLGSFENMTRKPIEHEEASRSFEPRQSSPSGESQSSAGGSSNHHPRHSSVLSAQSNGVPATGRGSEQRTILARDLALLSIENDQPRTPSISVSGSAAETGTESTQGWTPASSRASSSISWGGVNARLDALVFSQAGSATPPGRRPSSSRLHTDSRGSDVARSETASTQSRRRRSSSRLAEPRHEVESEELPSEPFHAPAFQAAFGDAKDLVSMIKNGLSTSDLSREPESTLARLVRESTRLANFECQNTRTVGLVGDSGVGKSSLINSLLDVKDLARASNSGAACTCVATEYHYHNRDDITVEVEYFTLDELRGQIVELLRNYRFFHLHRQTITDEAELRDCEERANLARDTFLAMFPTHLAEDDSLLLQNSEEDALGNLMHWVGQADHLLQGNQSAIRREVILTHRQCSDRLMQLTSDRRDTNERSAPWPFIRCIRVYLRTFILSKGLILVDLPGLRDLNSARRKITERYMRNCDEVFVVCNIGRATSDEGVKSVIDLACKANMHNVGIVCTKSDDIRPDEAQRDWRGDNARKIQRWRTSIREDSAALDGLETRIDDYAGEEELSPEEQREFQRLRQKRIRVKQRLNDTRFKLERFIVTTRNGIVTKELRSLYQDRIPSSPLEVFCVSNTMYWEYRDKPENVSKPYLDLSGILELRKHAISIVAQNQHRTASRYMKDDIPAFIGSVKLWVQSGATIASVERKMIIYNTVQQAEVMLAQSLASPVSRPQHVGGILCDIFKALVYDRRNIAAWSEGSSNAARRWSPWAWNTYGAFCRRHGEFQSSSVGWHNWNEEAMAIMMSVAPDHWQGLTTAVQTLYQEISTQTNGSLTQARMLLETVIDGTPSPIETLCYNIEHRRRQLDSEISGSFELFNRRLSSLRTDALSCIRTSTMMMLVEPVYDAACMTTGGKGTHARQVAEITRGFGDQRLFQDLYMEAITQFSELANNLGTEVRTAIANHLCAVKLDMDSVRNDNVALESERDPEFRRRMEQLVLVAEGRVGVLHHRAHI</sequence>
<dbReference type="InterPro" id="IPR027417">
    <property type="entry name" value="P-loop_NTPase"/>
</dbReference>
<dbReference type="PANTHER" id="PTHR36681">
    <property type="entry name" value="NUCLEAR GTPASE, GERMINAL CENTER-ASSOCIATED, TANDEM DUPLICATE 3"/>
    <property type="match status" value="1"/>
</dbReference>
<dbReference type="Pfam" id="PF00350">
    <property type="entry name" value="Dynamin_N"/>
    <property type="match status" value="1"/>
</dbReference>
<evidence type="ECO:0000313" key="4">
    <source>
        <dbReference type="EMBL" id="KAK1762038.1"/>
    </source>
</evidence>
<dbReference type="AlphaFoldDB" id="A0AAJ0BPE8"/>
<dbReference type="Proteomes" id="UP001244011">
    <property type="component" value="Unassembled WGS sequence"/>
</dbReference>
<feature type="region of interest" description="Disordered" evidence="1">
    <location>
        <begin position="132"/>
        <end position="168"/>
    </location>
</feature>
<name>A0AAJ0BPE8_9PEZI</name>
<dbReference type="PANTHER" id="PTHR36681:SF3">
    <property type="entry name" value="NUCLEAR GTPASE, GERMINAL CENTER-ASSOCIATED, TANDEM DUPLICATE 3"/>
    <property type="match status" value="1"/>
</dbReference>
<dbReference type="GeneID" id="85312540"/>
<comment type="caution">
    <text evidence="4">The sequence shown here is derived from an EMBL/GenBank/DDBJ whole genome shotgun (WGS) entry which is preliminary data.</text>
</comment>
<feature type="compositionally biased region" description="Low complexity" evidence="1">
    <location>
        <begin position="77"/>
        <end position="91"/>
    </location>
</feature>
<dbReference type="InterPro" id="IPR045063">
    <property type="entry name" value="Dynamin_N"/>
</dbReference>